<dbReference type="InterPro" id="IPR000485">
    <property type="entry name" value="AsnC-type_HTH_dom"/>
</dbReference>
<dbReference type="PANTHER" id="PTHR30154:SF53">
    <property type="entry name" value="HTH-TYPE TRANSCRIPTIONAL REGULATOR LRPC"/>
    <property type="match status" value="1"/>
</dbReference>
<dbReference type="PANTHER" id="PTHR30154">
    <property type="entry name" value="LEUCINE-RESPONSIVE REGULATORY PROTEIN"/>
    <property type="match status" value="1"/>
</dbReference>
<comment type="caution">
    <text evidence="5">The sequence shown here is derived from an EMBL/GenBank/DDBJ whole genome shotgun (WGS) entry which is preliminary data.</text>
</comment>
<dbReference type="InterPro" id="IPR019887">
    <property type="entry name" value="Tscrpt_reg_AsnC/Lrp_C"/>
</dbReference>
<dbReference type="InterPro" id="IPR036390">
    <property type="entry name" value="WH_DNA-bd_sf"/>
</dbReference>
<dbReference type="GO" id="GO:0043200">
    <property type="term" value="P:response to amino acid"/>
    <property type="evidence" value="ECO:0007669"/>
    <property type="project" value="TreeGrafter"/>
</dbReference>
<evidence type="ECO:0000313" key="6">
    <source>
        <dbReference type="Proteomes" id="UP000295361"/>
    </source>
</evidence>
<dbReference type="SUPFAM" id="SSF54909">
    <property type="entry name" value="Dimeric alpha+beta barrel"/>
    <property type="match status" value="1"/>
</dbReference>
<dbReference type="InterPro" id="IPR036388">
    <property type="entry name" value="WH-like_DNA-bd_sf"/>
</dbReference>
<keyword evidence="6" id="KW-1185">Reference proteome</keyword>
<evidence type="ECO:0000313" key="5">
    <source>
        <dbReference type="EMBL" id="TDP72751.1"/>
    </source>
</evidence>
<feature type="domain" description="HTH asnC-type" evidence="4">
    <location>
        <begin position="48"/>
        <end position="116"/>
    </location>
</feature>
<evidence type="ECO:0000256" key="2">
    <source>
        <dbReference type="ARBA" id="ARBA00023125"/>
    </source>
</evidence>
<name>A0A4R6QSF9_9BURK</name>
<dbReference type="SMART" id="SM00344">
    <property type="entry name" value="HTH_ASNC"/>
    <property type="match status" value="1"/>
</dbReference>
<evidence type="ECO:0000256" key="3">
    <source>
        <dbReference type="ARBA" id="ARBA00023163"/>
    </source>
</evidence>
<keyword evidence="3" id="KW-0804">Transcription</keyword>
<evidence type="ECO:0000259" key="4">
    <source>
        <dbReference type="PROSITE" id="PS50956"/>
    </source>
</evidence>
<dbReference type="InterPro" id="IPR011008">
    <property type="entry name" value="Dimeric_a/b-barrel"/>
</dbReference>
<dbReference type="GO" id="GO:0005829">
    <property type="term" value="C:cytosol"/>
    <property type="evidence" value="ECO:0007669"/>
    <property type="project" value="TreeGrafter"/>
</dbReference>
<dbReference type="Gene3D" id="3.30.70.920">
    <property type="match status" value="1"/>
</dbReference>
<accession>A0A4R6QSF9</accession>
<gene>
    <name evidence="5" type="ORF">DES47_102496</name>
</gene>
<dbReference type="SUPFAM" id="SSF46785">
    <property type="entry name" value="Winged helix' DNA-binding domain"/>
    <property type="match status" value="1"/>
</dbReference>
<dbReference type="Proteomes" id="UP000295361">
    <property type="component" value="Unassembled WGS sequence"/>
</dbReference>
<dbReference type="AlphaFoldDB" id="A0A4R6QSF9"/>
<dbReference type="Pfam" id="PF13404">
    <property type="entry name" value="HTH_AsnC-type"/>
    <property type="match status" value="1"/>
</dbReference>
<sequence>MTKESMSSTDKIETLTYRHQIQSIRPIQGLSMSDASTPVPSAPGAPKDQLDRDLIALLQANARESTANLARKLGVARTTIVARLARLEADAVIVGYTVRLGVEAAERAVQAFVGLSISPKAAKEVIRRLTRLPELRQLSSVSGEFDYMALLRTESTTRLDALLDEIGEMEGVIKTTTSVVLAVRIDRMA</sequence>
<organism evidence="5 6">
    <name type="scientific">Roseateles toxinivorans</name>
    <dbReference type="NCBI Taxonomy" id="270368"/>
    <lineage>
        <taxon>Bacteria</taxon>
        <taxon>Pseudomonadati</taxon>
        <taxon>Pseudomonadota</taxon>
        <taxon>Betaproteobacteria</taxon>
        <taxon>Burkholderiales</taxon>
        <taxon>Sphaerotilaceae</taxon>
        <taxon>Roseateles</taxon>
    </lineage>
</organism>
<dbReference type="GO" id="GO:0043565">
    <property type="term" value="F:sequence-specific DNA binding"/>
    <property type="evidence" value="ECO:0007669"/>
    <property type="project" value="InterPro"/>
</dbReference>
<dbReference type="InParanoid" id="A0A4R6QSF9"/>
<protein>
    <submittedName>
        <fullName evidence="5">AsnC family transcriptional regulator</fullName>
    </submittedName>
</protein>
<dbReference type="PROSITE" id="PS50956">
    <property type="entry name" value="HTH_ASNC_2"/>
    <property type="match status" value="1"/>
</dbReference>
<dbReference type="Pfam" id="PF01037">
    <property type="entry name" value="AsnC_trans_reg"/>
    <property type="match status" value="1"/>
</dbReference>
<dbReference type="Gene3D" id="1.10.10.10">
    <property type="entry name" value="Winged helix-like DNA-binding domain superfamily/Winged helix DNA-binding domain"/>
    <property type="match status" value="1"/>
</dbReference>
<dbReference type="EMBL" id="SNXS01000002">
    <property type="protein sequence ID" value="TDP72751.1"/>
    <property type="molecule type" value="Genomic_DNA"/>
</dbReference>
<keyword evidence="2" id="KW-0238">DNA-binding</keyword>
<evidence type="ECO:0000256" key="1">
    <source>
        <dbReference type="ARBA" id="ARBA00023015"/>
    </source>
</evidence>
<dbReference type="InterPro" id="IPR019888">
    <property type="entry name" value="Tscrpt_reg_AsnC-like"/>
</dbReference>
<reference evidence="5 6" key="1">
    <citation type="submission" date="2019-03" db="EMBL/GenBank/DDBJ databases">
        <title>Genomic Encyclopedia of Type Strains, Phase IV (KMG-IV): sequencing the most valuable type-strain genomes for metagenomic binning, comparative biology and taxonomic classification.</title>
        <authorList>
            <person name="Goeker M."/>
        </authorList>
    </citation>
    <scope>NUCLEOTIDE SEQUENCE [LARGE SCALE GENOMIC DNA]</scope>
    <source>
        <strain evidence="5 6">DSM 16998</strain>
    </source>
</reference>
<keyword evidence="1" id="KW-0805">Transcription regulation</keyword>
<proteinExistence type="predicted"/>
<dbReference type="PRINTS" id="PR00033">
    <property type="entry name" value="HTHASNC"/>
</dbReference>